<dbReference type="InterPro" id="IPR040198">
    <property type="entry name" value="Fido_containing"/>
</dbReference>
<proteinExistence type="predicted"/>
<dbReference type="InterPro" id="IPR036597">
    <property type="entry name" value="Fido-like_dom_sf"/>
</dbReference>
<feature type="domain" description="Fido" evidence="4">
    <location>
        <begin position="108"/>
        <end position="263"/>
    </location>
</feature>
<keyword evidence="2" id="KW-0547">Nucleotide-binding</keyword>
<evidence type="ECO:0000256" key="3">
    <source>
        <dbReference type="PIRSR" id="PIRSR640198-3"/>
    </source>
</evidence>
<feature type="binding site" evidence="2">
    <location>
        <begin position="210"/>
        <end position="217"/>
    </location>
    <ligand>
        <name>ATP</name>
        <dbReference type="ChEBI" id="CHEBI:30616"/>
    </ligand>
</feature>
<comment type="caution">
    <text evidence="5">The sequence shown here is derived from an EMBL/GenBank/DDBJ whole genome shotgun (WGS) entry which is preliminary data.</text>
</comment>
<dbReference type="Gene3D" id="1.10.3290.10">
    <property type="entry name" value="Fido-like domain"/>
    <property type="match status" value="1"/>
</dbReference>
<dbReference type="GO" id="GO:0005524">
    <property type="term" value="F:ATP binding"/>
    <property type="evidence" value="ECO:0007669"/>
    <property type="project" value="UniProtKB-KW"/>
</dbReference>
<organism evidence="5 6">
    <name type="scientific">Dyadobacter luticola</name>
    <dbReference type="NCBI Taxonomy" id="1979387"/>
    <lineage>
        <taxon>Bacteria</taxon>
        <taxon>Pseudomonadati</taxon>
        <taxon>Bacteroidota</taxon>
        <taxon>Cytophagia</taxon>
        <taxon>Cytophagales</taxon>
        <taxon>Spirosomataceae</taxon>
        <taxon>Dyadobacter</taxon>
    </lineage>
</organism>
<gene>
    <name evidence="5" type="ORF">FEN17_12380</name>
</gene>
<evidence type="ECO:0000313" key="6">
    <source>
        <dbReference type="Proteomes" id="UP000306402"/>
    </source>
</evidence>
<evidence type="ECO:0000313" key="5">
    <source>
        <dbReference type="EMBL" id="TLV00294.1"/>
    </source>
</evidence>
<dbReference type="PANTHER" id="PTHR13504:SF38">
    <property type="entry name" value="FIDO DOMAIN-CONTAINING PROTEIN"/>
    <property type="match status" value="1"/>
</dbReference>
<dbReference type="OrthoDB" id="9813719at2"/>
<evidence type="ECO:0000256" key="2">
    <source>
        <dbReference type="PIRSR" id="PIRSR640198-2"/>
    </source>
</evidence>
<sequence length="573" mass="66444">MELIINESFSALNDLEVIQEVNSLREKIDALRPLAKDVEGRIMQKLRLEWNYNSNAIEGNSLDYGETVALLMHGVTAKGKPLKDYFDIEGHNQVIDYLAHFVQHGEELTEKEIRGMHEMLLVKPYENLSKAEDGRTVQRKIHLGEYKRMPNHVETRTGEIHYYATPEDTPFLMNDLLNWYKQVSSIAELHPLVIASIFHHRFTAIHPFDDGNGRMSRLLMNLILMRFGYPPAVVKNSEKDEYFAALSQADIGIYEPFVSYIGEALISSLNVYVRGANGESLDDPSDLRKKITLFKKEVEARRDKIEVKRSLEAQHVVYEESVYPLFVKLLESISEFKDLFMSYHEEKRFFDKAIGEWYYSSISFLGEIGNIFHNYQKDDFFEVYNIRFQEFKVAENPFSVDLMIVVRLQDYHYGIEYAILEGSILRSINQIPLGQWINKSDSLSKYYHQNLTEEEIGQFNNAIGNNLLKCIKDIFEEKISLLPSLNDIKQKWIEVIEADLELTENVKPALKGEDNMKIVTNQMKINIEIGSLTYNSITQYQRSLLETKLFKSLYQQPYILENNAVSITRAAGF</sequence>
<keyword evidence="2" id="KW-0067">ATP-binding</keyword>
<name>A0A5R9KVM9_9BACT</name>
<dbReference type="RefSeq" id="WP_138365674.1">
    <property type="nucleotide sequence ID" value="NZ_VCEJ01000004.1"/>
</dbReference>
<dbReference type="PROSITE" id="PS51459">
    <property type="entry name" value="FIDO"/>
    <property type="match status" value="1"/>
</dbReference>
<dbReference type="SUPFAM" id="SSF140931">
    <property type="entry name" value="Fic-like"/>
    <property type="match status" value="1"/>
</dbReference>
<accession>A0A5R9KVM9</accession>
<dbReference type="Pfam" id="PF02661">
    <property type="entry name" value="Fic"/>
    <property type="match status" value="1"/>
</dbReference>
<reference evidence="5 6" key="1">
    <citation type="submission" date="2019-05" db="EMBL/GenBank/DDBJ databases">
        <authorList>
            <person name="Qu J.-H."/>
        </authorList>
    </citation>
    <scope>NUCLEOTIDE SEQUENCE [LARGE SCALE GENOMIC DNA]</scope>
    <source>
        <strain evidence="5 6">T17</strain>
    </source>
</reference>
<evidence type="ECO:0000256" key="1">
    <source>
        <dbReference type="PIRSR" id="PIRSR640198-1"/>
    </source>
</evidence>
<protein>
    <submittedName>
        <fullName evidence="5">Fic family protein</fullName>
    </submittedName>
</protein>
<dbReference type="PANTHER" id="PTHR13504">
    <property type="entry name" value="FIDO DOMAIN-CONTAINING PROTEIN DDB_G0283145"/>
    <property type="match status" value="1"/>
</dbReference>
<dbReference type="Proteomes" id="UP000306402">
    <property type="component" value="Unassembled WGS sequence"/>
</dbReference>
<evidence type="ECO:0000259" key="4">
    <source>
        <dbReference type="PROSITE" id="PS51459"/>
    </source>
</evidence>
<keyword evidence="6" id="KW-1185">Reference proteome</keyword>
<feature type="site" description="Important for autoinhibition of adenylyltransferase activity" evidence="3">
    <location>
        <position position="58"/>
    </location>
</feature>
<dbReference type="AlphaFoldDB" id="A0A5R9KVM9"/>
<dbReference type="InterPro" id="IPR003812">
    <property type="entry name" value="Fido"/>
</dbReference>
<feature type="active site" evidence="1">
    <location>
        <position position="206"/>
    </location>
</feature>
<dbReference type="EMBL" id="VCEJ01000004">
    <property type="protein sequence ID" value="TLV00294.1"/>
    <property type="molecule type" value="Genomic_DNA"/>
</dbReference>